<keyword evidence="1" id="KW-0732">Signal</keyword>
<dbReference type="GO" id="GO:0008061">
    <property type="term" value="F:chitin binding"/>
    <property type="evidence" value="ECO:0007669"/>
    <property type="project" value="InterPro"/>
</dbReference>
<reference evidence="4" key="1">
    <citation type="submission" date="2025-08" db="UniProtKB">
        <authorList>
            <consortium name="RefSeq"/>
        </authorList>
    </citation>
    <scope>IDENTIFICATION</scope>
</reference>
<proteinExistence type="predicted"/>
<organism evidence="3 4">
    <name type="scientific">Octopus sinensis</name>
    <name type="common">East Asian common octopus</name>
    <dbReference type="NCBI Taxonomy" id="2607531"/>
    <lineage>
        <taxon>Eukaryota</taxon>
        <taxon>Metazoa</taxon>
        <taxon>Spiralia</taxon>
        <taxon>Lophotrochozoa</taxon>
        <taxon>Mollusca</taxon>
        <taxon>Cephalopoda</taxon>
        <taxon>Coleoidea</taxon>
        <taxon>Octopodiformes</taxon>
        <taxon>Octopoda</taxon>
        <taxon>Incirrata</taxon>
        <taxon>Octopodidae</taxon>
        <taxon>Octopus</taxon>
    </lineage>
</organism>
<dbReference type="InterPro" id="IPR036508">
    <property type="entry name" value="Chitin-bd_dom_sf"/>
</dbReference>
<dbReference type="Gene3D" id="2.170.140.10">
    <property type="entry name" value="Chitin binding domain"/>
    <property type="match status" value="1"/>
</dbReference>
<dbReference type="InterPro" id="IPR013320">
    <property type="entry name" value="ConA-like_dom_sf"/>
</dbReference>
<dbReference type="PROSITE" id="PS50940">
    <property type="entry name" value="CHIT_BIND_II"/>
    <property type="match status" value="1"/>
</dbReference>
<evidence type="ECO:0000259" key="2">
    <source>
        <dbReference type="PROSITE" id="PS50940"/>
    </source>
</evidence>
<gene>
    <name evidence="4" type="primary">LOC115219229</name>
</gene>
<evidence type="ECO:0000313" key="4">
    <source>
        <dbReference type="RefSeq" id="XP_036364864.1"/>
    </source>
</evidence>
<dbReference type="SMART" id="SM00494">
    <property type="entry name" value="ChtBD2"/>
    <property type="match status" value="2"/>
</dbReference>
<feature type="domain" description="Chitin-binding type-2" evidence="2">
    <location>
        <begin position="27"/>
        <end position="88"/>
    </location>
</feature>
<dbReference type="RefSeq" id="XP_036364864.1">
    <property type="nucleotide sequence ID" value="XM_036508971.1"/>
</dbReference>
<feature type="signal peptide" evidence="1">
    <location>
        <begin position="1"/>
        <end position="21"/>
    </location>
</feature>
<evidence type="ECO:0000256" key="1">
    <source>
        <dbReference type="SAM" id="SignalP"/>
    </source>
</evidence>
<dbReference type="InterPro" id="IPR002557">
    <property type="entry name" value="Chitin-bd_dom"/>
</dbReference>
<dbReference type="Pfam" id="PF01607">
    <property type="entry name" value="CBM_14"/>
    <property type="match status" value="1"/>
</dbReference>
<dbReference type="Proteomes" id="UP000515154">
    <property type="component" value="Linkage group LG14"/>
</dbReference>
<sequence length="379" mass="41113">MNTFIRTAAFCLLLSVGLVGAAYEAYCRKCVAESQQASLFPHPERCDYFIQCDVSKNKTLAYEKACPPTLFFDSELRICGFGAEKCKATCNDGDKFKAVGFCNKYYECANRKFDTTLKSCADKEAFSADTSTCVPDANCPPVINAPVDCSNFTVDTNPQVYFHNGVRQSCASGLIFNLTTCSCQLAIAPTVTPAVCTLFDLPMLADFDEKSAGRSVLNNGAVISNGAAYFKNASIVLPAFILNDFGTDIQITVDCLFQNPTKSEIPVLNNGNCDLAPTVSFMVKNAMTSNPILEATIKVQNVLQAVTLQATIAPNTWSTFTLTKKGDDITLMKNWNITGQKTEAGAFEYIDAAMVLGKAIQKGSFDGYLKNLRVTKCPA</sequence>
<evidence type="ECO:0000313" key="3">
    <source>
        <dbReference type="Proteomes" id="UP000515154"/>
    </source>
</evidence>
<dbReference type="GO" id="GO:0005576">
    <property type="term" value="C:extracellular region"/>
    <property type="evidence" value="ECO:0007669"/>
    <property type="project" value="InterPro"/>
</dbReference>
<keyword evidence="3" id="KW-1185">Reference proteome</keyword>
<dbReference type="SUPFAM" id="SSF49899">
    <property type="entry name" value="Concanavalin A-like lectins/glucanases"/>
    <property type="match status" value="1"/>
</dbReference>
<protein>
    <submittedName>
        <fullName evidence="4">Uncharacterized protein LOC115219229</fullName>
    </submittedName>
</protein>
<name>A0A7E6FAT8_9MOLL</name>
<dbReference type="SUPFAM" id="SSF57625">
    <property type="entry name" value="Invertebrate chitin-binding proteins"/>
    <property type="match status" value="2"/>
</dbReference>
<feature type="chain" id="PRO_5028888632" evidence="1">
    <location>
        <begin position="22"/>
        <end position="379"/>
    </location>
</feature>
<accession>A0A7E6FAT8</accession>
<dbReference type="AlphaFoldDB" id="A0A7E6FAT8"/>
<dbReference type="KEGG" id="osn:115219229"/>